<dbReference type="AlphaFoldDB" id="A0A837G712"/>
<dbReference type="GO" id="GO:0005886">
    <property type="term" value="C:plasma membrane"/>
    <property type="evidence" value="ECO:0007669"/>
    <property type="project" value="UniProtKB-SubCell"/>
</dbReference>
<keyword evidence="8" id="KW-0418">Kinase</keyword>
<dbReference type="InterPro" id="IPR005467">
    <property type="entry name" value="His_kinase_dom"/>
</dbReference>
<keyword evidence="6" id="KW-0808">Transferase</keyword>
<feature type="transmembrane region" description="Helical" evidence="12">
    <location>
        <begin position="341"/>
        <end position="364"/>
    </location>
</feature>
<dbReference type="SUPFAM" id="SSF111352">
    <property type="entry name" value="Ammonium transporter"/>
    <property type="match status" value="1"/>
</dbReference>
<dbReference type="PANTHER" id="PTHR11730">
    <property type="entry name" value="AMMONIUM TRANSPORTER"/>
    <property type="match status" value="1"/>
</dbReference>
<dbReference type="GO" id="GO:0004673">
    <property type="term" value="F:protein histidine kinase activity"/>
    <property type="evidence" value="ECO:0007669"/>
    <property type="project" value="UniProtKB-EC"/>
</dbReference>
<keyword evidence="11 12" id="KW-0924">Ammonia transport</keyword>
<keyword evidence="7 12" id="KW-0812">Transmembrane</keyword>
<evidence type="ECO:0000256" key="12">
    <source>
        <dbReference type="RuleBase" id="RU362002"/>
    </source>
</evidence>
<feature type="transmembrane region" description="Helical" evidence="12">
    <location>
        <begin position="299"/>
        <end position="321"/>
    </location>
</feature>
<dbReference type="CDD" id="cd06225">
    <property type="entry name" value="HAMP"/>
    <property type="match status" value="1"/>
</dbReference>
<evidence type="ECO:0000256" key="4">
    <source>
        <dbReference type="ARBA" id="ARBA00022448"/>
    </source>
</evidence>
<dbReference type="GO" id="GO:0008519">
    <property type="term" value="F:ammonium channel activity"/>
    <property type="evidence" value="ECO:0007669"/>
    <property type="project" value="InterPro"/>
</dbReference>
<dbReference type="GO" id="GO:0007165">
    <property type="term" value="P:signal transduction"/>
    <property type="evidence" value="ECO:0007669"/>
    <property type="project" value="InterPro"/>
</dbReference>
<dbReference type="PROSITE" id="PS50109">
    <property type="entry name" value="HIS_KIN"/>
    <property type="match status" value="1"/>
</dbReference>
<dbReference type="Gene3D" id="1.10.3430.10">
    <property type="entry name" value="Ammonium transporter AmtB like domains"/>
    <property type="match status" value="1"/>
</dbReference>
<evidence type="ECO:0000256" key="10">
    <source>
        <dbReference type="ARBA" id="ARBA00023136"/>
    </source>
</evidence>
<dbReference type="GO" id="GO:0097272">
    <property type="term" value="P:ammonium homeostasis"/>
    <property type="evidence" value="ECO:0007669"/>
    <property type="project" value="TreeGrafter"/>
</dbReference>
<reference evidence="13" key="1">
    <citation type="journal article" date="2015" name="BMC Genomics">
        <title>Genome mining reveals unlocked bioactive potential of marine Gram-negative bacteria.</title>
        <authorList>
            <person name="Machado H."/>
            <person name="Sonnenschein E.C."/>
            <person name="Melchiorsen J."/>
            <person name="Gram L."/>
        </authorList>
    </citation>
    <scope>NUCLEOTIDE SEQUENCE</scope>
    <source>
        <strain evidence="13">S2052</strain>
    </source>
</reference>
<dbReference type="InterPro" id="IPR003660">
    <property type="entry name" value="HAMP_dom"/>
</dbReference>
<organism evidence="13">
    <name type="scientific">Vibrio coralliilyticus</name>
    <dbReference type="NCBI Taxonomy" id="190893"/>
    <lineage>
        <taxon>Bacteria</taxon>
        <taxon>Pseudomonadati</taxon>
        <taxon>Pseudomonadota</taxon>
        <taxon>Gammaproteobacteria</taxon>
        <taxon>Vibrionales</taxon>
        <taxon>Vibrionaceae</taxon>
        <taxon>Vibrio</taxon>
    </lineage>
</organism>
<evidence type="ECO:0000256" key="6">
    <source>
        <dbReference type="ARBA" id="ARBA00022679"/>
    </source>
</evidence>
<protein>
    <recommendedName>
        <fullName evidence="12">Ammonium transporter</fullName>
    </recommendedName>
</protein>
<dbReference type="Pfam" id="PF02518">
    <property type="entry name" value="HATPase_c"/>
    <property type="match status" value="1"/>
</dbReference>
<dbReference type="Gene3D" id="3.30.565.10">
    <property type="entry name" value="Histidine kinase-like ATPase, C-terminal domain"/>
    <property type="match status" value="1"/>
</dbReference>
<name>A0A837G712_9VIBR</name>
<feature type="transmembrane region" description="Helical" evidence="12">
    <location>
        <begin position="273"/>
        <end position="292"/>
    </location>
</feature>
<keyword evidence="5" id="KW-0597">Phosphoprotein</keyword>
<dbReference type="PANTHER" id="PTHR11730:SF6">
    <property type="entry name" value="AMMONIUM TRANSPORTER"/>
    <property type="match status" value="1"/>
</dbReference>
<evidence type="ECO:0000256" key="9">
    <source>
        <dbReference type="ARBA" id="ARBA00022989"/>
    </source>
</evidence>
<evidence type="ECO:0000256" key="8">
    <source>
        <dbReference type="ARBA" id="ARBA00022777"/>
    </source>
</evidence>
<evidence type="ECO:0000256" key="11">
    <source>
        <dbReference type="ARBA" id="ARBA00023177"/>
    </source>
</evidence>
<evidence type="ECO:0000313" key="13">
    <source>
        <dbReference type="EMBL" id="KJY71509.1"/>
    </source>
</evidence>
<evidence type="ECO:0000256" key="1">
    <source>
        <dbReference type="ARBA" id="ARBA00000085"/>
    </source>
</evidence>
<keyword evidence="9 12" id="KW-1133">Transmembrane helix</keyword>
<comment type="caution">
    <text evidence="12">Lacks conserved residue(s) required for the propagation of feature annotation.</text>
</comment>
<comment type="catalytic activity">
    <reaction evidence="1">
        <text>ATP + protein L-histidine = ADP + protein N-phospho-L-histidine.</text>
        <dbReference type="EC" id="2.7.13.3"/>
    </reaction>
</comment>
<feature type="transmembrane region" description="Helical" evidence="12">
    <location>
        <begin position="186"/>
        <end position="204"/>
    </location>
</feature>
<feature type="transmembrane region" description="Helical" evidence="12">
    <location>
        <begin position="154"/>
        <end position="174"/>
    </location>
</feature>
<dbReference type="PROSITE" id="PS50885">
    <property type="entry name" value="HAMP"/>
    <property type="match status" value="1"/>
</dbReference>
<dbReference type="PRINTS" id="PR00344">
    <property type="entry name" value="BCTRLSENSOR"/>
</dbReference>
<comment type="caution">
    <text evidence="13">The sequence shown here is derived from an EMBL/GenBank/DDBJ whole genome shotgun (WGS) entry which is preliminary data.</text>
</comment>
<evidence type="ECO:0000256" key="7">
    <source>
        <dbReference type="ARBA" id="ARBA00022692"/>
    </source>
</evidence>
<dbReference type="Pfam" id="PF00909">
    <property type="entry name" value="Ammonium_transp"/>
    <property type="match status" value="1"/>
</dbReference>
<dbReference type="SUPFAM" id="SSF55874">
    <property type="entry name" value="ATPase domain of HSP90 chaperone/DNA topoisomerase II/histidine kinase"/>
    <property type="match status" value="1"/>
</dbReference>
<feature type="transmembrane region" description="Helical" evidence="12">
    <location>
        <begin position="113"/>
        <end position="134"/>
    </location>
</feature>
<comment type="subcellular location">
    <subcellularLocation>
        <location evidence="12">Cell membrane</location>
        <topology evidence="12">Multi-pass membrane protein</topology>
    </subcellularLocation>
    <subcellularLocation>
        <location evidence="2">Membrane</location>
        <topology evidence="2">Multi-pass membrane protein</topology>
    </subcellularLocation>
</comment>
<evidence type="ECO:0000256" key="5">
    <source>
        <dbReference type="ARBA" id="ARBA00022553"/>
    </source>
</evidence>
<accession>A0A837G712</accession>
<dbReference type="InterPro" id="IPR029020">
    <property type="entry name" value="Ammonium/urea_transptr"/>
</dbReference>
<keyword evidence="4 12" id="KW-0813">Transport</keyword>
<dbReference type="InterPro" id="IPR036890">
    <property type="entry name" value="HATPase_C_sf"/>
</dbReference>
<dbReference type="InterPro" id="IPR018047">
    <property type="entry name" value="Ammonium_transpt_CS"/>
</dbReference>
<dbReference type="InterPro" id="IPR004358">
    <property type="entry name" value="Sig_transdc_His_kin-like_C"/>
</dbReference>
<dbReference type="NCBIfam" id="TIGR00836">
    <property type="entry name" value="amt"/>
    <property type="match status" value="1"/>
</dbReference>
<dbReference type="RefSeq" id="WP_045986561.1">
    <property type="nucleotide sequence ID" value="NZ_CP063052.1"/>
</dbReference>
<comment type="similarity">
    <text evidence="3 12">Belongs to the ammonia transporter channel (TC 1.A.11.2) family.</text>
</comment>
<dbReference type="EMBL" id="JXXR01000016">
    <property type="protein sequence ID" value="KJY71509.1"/>
    <property type="molecule type" value="Genomic_DNA"/>
</dbReference>
<dbReference type="InterPro" id="IPR003594">
    <property type="entry name" value="HATPase_dom"/>
</dbReference>
<sequence>MNSLFVFLCTLLVLLMQVGFLLLEAGTVRRKNTVNVAAKNLIDLAVVLGLYWLVGYGIMFGESWQGLAGTNQFMIPKFDAIDEGAFFFYQMVFCATSVTIISGAIAERGSLKGYIAISVLVAAFIYPVVGHWVWAEQGWLSQYGFVDFAGSTTVHAVGGWAALAAVIVIGPRLNRFKDGQAFNHSSLVQTVAGVVFLWIGWLGFNAGSSLAFSSNTFNIILNTILAGAMGGLTSALVSLHLIKRVHVPHFCNGILSGLVAITANCNLVNAPSAVVIGMVAALIYTLTNHLLIRKKIDDAVGAIPVHLANGIWGTLAVALFAPQDAFSGALIAEDRTSQLLIQIFGISATSAFVFPISYLSFYLLNKVISLRVKQEEEVIGLNISSHEAGSDLYDLVVVMQHQEASGDFTKRVDYDPTSEIGMIARQYNRVLSRFEEALVKVTKKHHSLVESNQRIKDMEARLERDEKLSNLGQVSSGLLREINEPISYVLSNINTLKDYNRFFKVLVTEYKTFAAVASAHPVVAKEVLSRIDRICEEEDLDFVFEDSDELIKATSEGALKIDSILSNIKTFSDYSDEQFDLRDINVILSSSIESLSDRIESNCRIIESYDAENALVSCSAHQLEQLFVNLLQNSLQAIGRELGVIKVMTSLCDKDVVVHIVDSGIGIAEENLPQIFDPFFTTRMDMSNTGLGLSICHGVVNNHGGKIDVVSKVGKGTKFTVRLPISNHH</sequence>
<feature type="transmembrane region" description="Helical" evidence="12">
    <location>
        <begin position="249"/>
        <end position="267"/>
    </location>
</feature>
<dbReference type="Gene3D" id="1.10.287.130">
    <property type="match status" value="1"/>
</dbReference>
<dbReference type="PROSITE" id="PS01219">
    <property type="entry name" value="AMMONIUM_TRANSP"/>
    <property type="match status" value="1"/>
</dbReference>
<feature type="transmembrane region" description="Helical" evidence="12">
    <location>
        <begin position="86"/>
        <end position="106"/>
    </location>
</feature>
<gene>
    <name evidence="13" type="ORF">TW71_16015</name>
</gene>
<dbReference type="InterPro" id="IPR024041">
    <property type="entry name" value="NH4_transpt_AmtB-like_dom"/>
</dbReference>
<evidence type="ECO:0000256" key="3">
    <source>
        <dbReference type="ARBA" id="ARBA00005887"/>
    </source>
</evidence>
<keyword evidence="10 12" id="KW-0472">Membrane</keyword>
<proteinExistence type="inferred from homology"/>
<dbReference type="SMART" id="SM00387">
    <property type="entry name" value="HATPase_c"/>
    <property type="match status" value="1"/>
</dbReference>
<dbReference type="InterPro" id="IPR001905">
    <property type="entry name" value="Ammonium_transpt"/>
</dbReference>
<feature type="transmembrane region" description="Helical" evidence="12">
    <location>
        <begin position="219"/>
        <end position="242"/>
    </location>
</feature>
<evidence type="ECO:0000256" key="2">
    <source>
        <dbReference type="ARBA" id="ARBA00004141"/>
    </source>
</evidence>